<proteinExistence type="predicted"/>
<evidence type="ECO:0000256" key="1">
    <source>
        <dbReference type="SAM" id="MobiDB-lite"/>
    </source>
</evidence>
<evidence type="ECO:0000313" key="3">
    <source>
        <dbReference type="Proteomes" id="UP000244855"/>
    </source>
</evidence>
<keyword evidence="3" id="KW-1185">Reference proteome</keyword>
<gene>
    <name evidence="2" type="ORF">DM02DRAFT_342003</name>
</gene>
<protein>
    <submittedName>
        <fullName evidence="2">Uncharacterized protein</fullName>
    </submittedName>
</protein>
<name>A0A2V1D2G1_9PLEO</name>
<dbReference type="EMBL" id="KZ805861">
    <property type="protein sequence ID" value="PVH91454.1"/>
    <property type="molecule type" value="Genomic_DNA"/>
</dbReference>
<accession>A0A2V1D2G1</accession>
<dbReference type="Proteomes" id="UP000244855">
    <property type="component" value="Unassembled WGS sequence"/>
</dbReference>
<organism evidence="2 3">
    <name type="scientific">Periconia macrospinosa</name>
    <dbReference type="NCBI Taxonomy" id="97972"/>
    <lineage>
        <taxon>Eukaryota</taxon>
        <taxon>Fungi</taxon>
        <taxon>Dikarya</taxon>
        <taxon>Ascomycota</taxon>
        <taxon>Pezizomycotina</taxon>
        <taxon>Dothideomycetes</taxon>
        <taxon>Pleosporomycetidae</taxon>
        <taxon>Pleosporales</taxon>
        <taxon>Massarineae</taxon>
        <taxon>Periconiaceae</taxon>
        <taxon>Periconia</taxon>
    </lineage>
</organism>
<feature type="region of interest" description="Disordered" evidence="1">
    <location>
        <begin position="89"/>
        <end position="108"/>
    </location>
</feature>
<dbReference type="AlphaFoldDB" id="A0A2V1D2G1"/>
<reference evidence="2 3" key="1">
    <citation type="journal article" date="2018" name="Sci. Rep.">
        <title>Comparative genomics provides insights into the lifestyle and reveals functional heterogeneity of dark septate endophytic fungi.</title>
        <authorList>
            <person name="Knapp D.G."/>
            <person name="Nemeth J.B."/>
            <person name="Barry K."/>
            <person name="Hainaut M."/>
            <person name="Henrissat B."/>
            <person name="Johnson J."/>
            <person name="Kuo A."/>
            <person name="Lim J.H.P."/>
            <person name="Lipzen A."/>
            <person name="Nolan M."/>
            <person name="Ohm R.A."/>
            <person name="Tamas L."/>
            <person name="Grigoriev I.V."/>
            <person name="Spatafora J.W."/>
            <person name="Nagy L.G."/>
            <person name="Kovacs G.M."/>
        </authorList>
    </citation>
    <scope>NUCLEOTIDE SEQUENCE [LARGE SCALE GENOMIC DNA]</scope>
    <source>
        <strain evidence="2 3">DSE2036</strain>
    </source>
</reference>
<sequence>MQYVPDGGVVIHGGLTSLLTHPNKLPQLLMQVHLNRKYPLNLSAPPLIPANKIDVLLSHTVLASKPSSCSLSLCVSLFSPTTCINRLSHQQPLPQSPPLPPKKSTQRIPNHMAPAQCKCKTRVQVRKVHLPSFLPSLLPPSYNYPILSKIYDHDVM</sequence>
<evidence type="ECO:0000313" key="2">
    <source>
        <dbReference type="EMBL" id="PVH91454.1"/>
    </source>
</evidence>